<accession>A0ABZ1AYA5</accession>
<evidence type="ECO:0000259" key="1">
    <source>
        <dbReference type="Pfam" id="PF09347"/>
    </source>
</evidence>
<gene>
    <name evidence="2" type="ORF">U6N30_28275</name>
</gene>
<evidence type="ECO:0000313" key="2">
    <source>
        <dbReference type="EMBL" id="WRL63551.1"/>
    </source>
</evidence>
<keyword evidence="3" id="KW-1185">Reference proteome</keyword>
<dbReference type="RefSeq" id="WP_324274886.1">
    <property type="nucleotide sequence ID" value="NZ_CP141261.1"/>
</dbReference>
<protein>
    <submittedName>
        <fullName evidence="2">DUF1989 domain-containing protein</fullName>
    </submittedName>
</protein>
<dbReference type="InterPro" id="IPR018959">
    <property type="entry name" value="DUF1989"/>
</dbReference>
<proteinExistence type="predicted"/>
<organism evidence="2 3">
    <name type="scientific">Blastococcus brunescens</name>
    <dbReference type="NCBI Taxonomy" id="1564165"/>
    <lineage>
        <taxon>Bacteria</taxon>
        <taxon>Bacillati</taxon>
        <taxon>Actinomycetota</taxon>
        <taxon>Actinomycetes</taxon>
        <taxon>Geodermatophilales</taxon>
        <taxon>Geodermatophilaceae</taxon>
        <taxon>Blastococcus</taxon>
    </lineage>
</organism>
<reference evidence="2 3" key="1">
    <citation type="submission" date="2023-12" db="EMBL/GenBank/DDBJ databases">
        <title>Blastococcus brunescens sp. nov., an actonobacterium isolated from sandstone collected in sahara desert.</title>
        <authorList>
            <person name="Gtari M."/>
            <person name="Ghodhbane F."/>
        </authorList>
    </citation>
    <scope>NUCLEOTIDE SEQUENCE [LARGE SCALE GENOMIC DNA]</scope>
    <source>
        <strain evidence="2 3">BMG 8361</strain>
    </source>
</reference>
<dbReference type="EMBL" id="CP141261">
    <property type="protein sequence ID" value="WRL63551.1"/>
    <property type="molecule type" value="Genomic_DNA"/>
</dbReference>
<dbReference type="Proteomes" id="UP001324287">
    <property type="component" value="Chromosome"/>
</dbReference>
<dbReference type="PANTHER" id="PTHR31527:SF0">
    <property type="entry name" value="RE64534P"/>
    <property type="match status" value="1"/>
</dbReference>
<dbReference type="PANTHER" id="PTHR31527">
    <property type="entry name" value="RE64534P"/>
    <property type="match status" value="1"/>
</dbReference>
<evidence type="ECO:0000313" key="3">
    <source>
        <dbReference type="Proteomes" id="UP001324287"/>
    </source>
</evidence>
<feature type="domain" description="DUF1989" evidence="1">
    <location>
        <begin position="2"/>
        <end position="104"/>
    </location>
</feature>
<dbReference type="Pfam" id="PF09347">
    <property type="entry name" value="DUF1989"/>
    <property type="match status" value="1"/>
</dbReference>
<sequence length="137" mass="15585">MSTICRPMMTIVKETPEPKGVHDVHNRMCNTWNYEAYGVDSRDGCHEIISKAVAAYGILPEDIPDTMDLFMNYHHDCERRRWVTEEPVSRPGDYIEFRAEMDCLVGLSNCPQDVLNPCNAYHCTPMRIEVFAGADAG</sequence>
<name>A0ABZ1AYA5_9ACTN</name>